<name>A0ABV1GIP9_9FIRM</name>
<evidence type="ECO:0000313" key="1">
    <source>
        <dbReference type="EMBL" id="MEQ2521720.1"/>
    </source>
</evidence>
<reference evidence="1 2" key="1">
    <citation type="submission" date="2024-03" db="EMBL/GenBank/DDBJ databases">
        <title>Human intestinal bacterial collection.</title>
        <authorList>
            <person name="Pauvert C."/>
            <person name="Hitch T.C.A."/>
            <person name="Clavel T."/>
        </authorList>
    </citation>
    <scope>NUCLEOTIDE SEQUENCE [LARGE SCALE GENOMIC DNA]</scope>
    <source>
        <strain evidence="1 2">CLA-JM-H11</strain>
    </source>
</reference>
<organism evidence="1 2">
    <name type="scientific">Ruthenibacterium intestinale</name>
    <dbReference type="NCBI Taxonomy" id="3133163"/>
    <lineage>
        <taxon>Bacteria</taxon>
        <taxon>Bacillati</taxon>
        <taxon>Bacillota</taxon>
        <taxon>Clostridia</taxon>
        <taxon>Eubacteriales</taxon>
        <taxon>Oscillospiraceae</taxon>
        <taxon>Ruthenibacterium</taxon>
    </lineage>
</organism>
<dbReference type="Proteomes" id="UP001477672">
    <property type="component" value="Unassembled WGS sequence"/>
</dbReference>
<protein>
    <submittedName>
        <fullName evidence="1">Uncharacterized protein</fullName>
    </submittedName>
</protein>
<comment type="caution">
    <text evidence="1">The sequence shown here is derived from an EMBL/GenBank/DDBJ whole genome shotgun (WGS) entry which is preliminary data.</text>
</comment>
<accession>A0ABV1GIP9</accession>
<dbReference type="EMBL" id="JBBMFA010000113">
    <property type="protein sequence ID" value="MEQ2521720.1"/>
    <property type="molecule type" value="Genomic_DNA"/>
</dbReference>
<dbReference type="RefSeq" id="WP_349217190.1">
    <property type="nucleotide sequence ID" value="NZ_JBBMFA010000113.1"/>
</dbReference>
<keyword evidence="2" id="KW-1185">Reference proteome</keyword>
<proteinExistence type="predicted"/>
<gene>
    <name evidence="1" type="ORF">WMO24_14985</name>
</gene>
<sequence length="47" mass="5539">MMKILCEEEDLLFELHGEMKKREWSASQQAAPEKIAQVCLKFTQIKK</sequence>
<evidence type="ECO:0000313" key="2">
    <source>
        <dbReference type="Proteomes" id="UP001477672"/>
    </source>
</evidence>